<keyword evidence="3" id="KW-1185">Reference proteome</keyword>
<dbReference type="Proteomes" id="UP001162483">
    <property type="component" value="Unassembled WGS sequence"/>
</dbReference>
<feature type="signal peptide" evidence="1">
    <location>
        <begin position="1"/>
        <end position="43"/>
    </location>
</feature>
<comment type="caution">
    <text evidence="2">The sequence shown here is derived from an EMBL/GenBank/DDBJ whole genome shotgun (WGS) entry which is preliminary data.</text>
</comment>
<organism evidence="2 3">
    <name type="scientific">Staurois parvus</name>
    <dbReference type="NCBI Taxonomy" id="386267"/>
    <lineage>
        <taxon>Eukaryota</taxon>
        <taxon>Metazoa</taxon>
        <taxon>Chordata</taxon>
        <taxon>Craniata</taxon>
        <taxon>Vertebrata</taxon>
        <taxon>Euteleostomi</taxon>
        <taxon>Amphibia</taxon>
        <taxon>Batrachia</taxon>
        <taxon>Anura</taxon>
        <taxon>Neobatrachia</taxon>
        <taxon>Ranoidea</taxon>
        <taxon>Ranidae</taxon>
        <taxon>Staurois</taxon>
    </lineage>
</organism>
<reference evidence="2" key="1">
    <citation type="submission" date="2023-05" db="EMBL/GenBank/DDBJ databases">
        <authorList>
            <person name="Stuckert A."/>
        </authorList>
    </citation>
    <scope>NUCLEOTIDE SEQUENCE</scope>
</reference>
<evidence type="ECO:0000256" key="1">
    <source>
        <dbReference type="SAM" id="SignalP"/>
    </source>
</evidence>
<name>A0ABN9BIL1_9NEOB</name>
<sequence>MHDTDQSQLSTDHRLTHSTRTDTMSPFYLWMVVLLTLQNYVMSEDPCERNVIGAVGGAVTLQVSYTGVRKIIWTFEKTGADYRHNKPGEPVDIDYKEYK</sequence>
<evidence type="ECO:0000313" key="2">
    <source>
        <dbReference type="EMBL" id="CAI9547356.1"/>
    </source>
</evidence>
<feature type="chain" id="PRO_5045985547" evidence="1">
    <location>
        <begin position="44"/>
        <end position="99"/>
    </location>
</feature>
<proteinExistence type="predicted"/>
<feature type="non-terminal residue" evidence="2">
    <location>
        <position position="99"/>
    </location>
</feature>
<evidence type="ECO:0000313" key="3">
    <source>
        <dbReference type="Proteomes" id="UP001162483"/>
    </source>
</evidence>
<gene>
    <name evidence="2" type="ORF">SPARVUS_LOCUS2976431</name>
</gene>
<dbReference type="EMBL" id="CATNWA010004239">
    <property type="protein sequence ID" value="CAI9547356.1"/>
    <property type="molecule type" value="Genomic_DNA"/>
</dbReference>
<accession>A0ABN9BIL1</accession>
<keyword evidence="1" id="KW-0732">Signal</keyword>
<protein>
    <submittedName>
        <fullName evidence="2">Uncharacterized protein</fullName>
    </submittedName>
</protein>